<feature type="transmembrane region" description="Helical" evidence="2">
    <location>
        <begin position="105"/>
        <end position="131"/>
    </location>
</feature>
<feature type="region of interest" description="Disordered" evidence="1">
    <location>
        <begin position="178"/>
        <end position="207"/>
    </location>
</feature>
<evidence type="ECO:0000313" key="3">
    <source>
        <dbReference type="EMBL" id="KAF9818982.1"/>
    </source>
</evidence>
<comment type="caution">
    <text evidence="3">The sequence shown here is derived from an EMBL/GenBank/DDBJ whole genome shotgun (WGS) entry which is preliminary data.</text>
</comment>
<evidence type="ECO:0000256" key="1">
    <source>
        <dbReference type="SAM" id="MobiDB-lite"/>
    </source>
</evidence>
<evidence type="ECO:0000313" key="4">
    <source>
        <dbReference type="Proteomes" id="UP000639403"/>
    </source>
</evidence>
<evidence type="ECO:0000256" key="2">
    <source>
        <dbReference type="SAM" id="Phobius"/>
    </source>
</evidence>
<name>A0A8H7P7P5_9APHY</name>
<proteinExistence type="predicted"/>
<keyword evidence="2" id="KW-0812">Transmembrane</keyword>
<dbReference type="Proteomes" id="UP000639403">
    <property type="component" value="Unassembled WGS sequence"/>
</dbReference>
<accession>A0A8H7P7P5</accession>
<keyword evidence="2" id="KW-0472">Membrane</keyword>
<organism evidence="3 4">
    <name type="scientific">Rhodonia placenta</name>
    <dbReference type="NCBI Taxonomy" id="104341"/>
    <lineage>
        <taxon>Eukaryota</taxon>
        <taxon>Fungi</taxon>
        <taxon>Dikarya</taxon>
        <taxon>Basidiomycota</taxon>
        <taxon>Agaricomycotina</taxon>
        <taxon>Agaricomycetes</taxon>
        <taxon>Polyporales</taxon>
        <taxon>Adustoporiaceae</taxon>
        <taxon>Rhodonia</taxon>
    </lineage>
</organism>
<gene>
    <name evidence="3" type="ORF">IEO21_02396</name>
</gene>
<feature type="transmembrane region" description="Helical" evidence="2">
    <location>
        <begin position="42"/>
        <end position="70"/>
    </location>
</feature>
<feature type="region of interest" description="Disordered" evidence="1">
    <location>
        <begin position="236"/>
        <end position="258"/>
    </location>
</feature>
<feature type="transmembrane region" description="Helical" evidence="2">
    <location>
        <begin position="77"/>
        <end position="99"/>
    </location>
</feature>
<reference evidence="3" key="2">
    <citation type="journal article" name="Front. Microbiol.">
        <title>Degradative Capacity of Two Strains of Rhodonia placenta: From Phenotype to Genotype.</title>
        <authorList>
            <person name="Kolle M."/>
            <person name="Horta M.A.C."/>
            <person name="Nowrousian M."/>
            <person name="Ohm R.A."/>
            <person name="Benz J.P."/>
            <person name="Pilgard A."/>
        </authorList>
    </citation>
    <scope>NUCLEOTIDE SEQUENCE</scope>
    <source>
        <strain evidence="3">FPRL280</strain>
    </source>
</reference>
<dbReference type="AlphaFoldDB" id="A0A8H7P7P5"/>
<keyword evidence="2" id="KW-1133">Transmembrane helix</keyword>
<reference evidence="3" key="1">
    <citation type="submission" date="2020-11" db="EMBL/GenBank/DDBJ databases">
        <authorList>
            <person name="Koelle M."/>
            <person name="Horta M.A.C."/>
            <person name="Nowrousian M."/>
            <person name="Ohm R.A."/>
            <person name="Benz P."/>
            <person name="Pilgard A."/>
        </authorList>
    </citation>
    <scope>NUCLEOTIDE SEQUENCE</scope>
    <source>
        <strain evidence="3">FPRL280</strain>
    </source>
</reference>
<protein>
    <submittedName>
        <fullName evidence="3">Uncharacterized protein</fullName>
    </submittedName>
</protein>
<sequence>MIIIVGSSLLATATAVATIVVGSLLAAATATITVVGSLLATAAGITVVGSVLVTAATGIIGGIIGGIIVVGSLSATAAAAAAITVVGSLLASVAGITVVSSVLAIGAAAITIVGSLLATTTATAIAVVYSLNSSGAAARIFFGVVELVKSIRYVYGVRPQDSAGRHISRKSRGGYRRLRKGLKQKRERPWRERAEETSAQGDSERGNRASRLIPYRASLRTDINITKIREVYLASPKFGPRTGSDRPSLEPNLRFRFG</sequence>
<dbReference type="EMBL" id="JADOXO010000023">
    <property type="protein sequence ID" value="KAF9818982.1"/>
    <property type="molecule type" value="Genomic_DNA"/>
</dbReference>
<feature type="compositionally biased region" description="Basic and acidic residues" evidence="1">
    <location>
        <begin position="187"/>
        <end position="207"/>
    </location>
</feature>